<evidence type="ECO:0000313" key="2">
    <source>
        <dbReference type="Proteomes" id="UP000321479"/>
    </source>
</evidence>
<name>A0A5B8UQY1_9SPHI</name>
<dbReference type="RefSeq" id="WP_147030067.1">
    <property type="nucleotide sequence ID" value="NZ_CP042436.1"/>
</dbReference>
<protein>
    <submittedName>
        <fullName evidence="1">Uncharacterized protein</fullName>
    </submittedName>
</protein>
<accession>A0A5B8UQY1</accession>
<evidence type="ECO:0000313" key="1">
    <source>
        <dbReference type="EMBL" id="QEC61490.1"/>
    </source>
</evidence>
<sequence length="64" mass="6973">MESAIISGKSKKDIQLLITIAEKMGINAKFLTKDDLEDFGMAKAIKEGETGELINAADFLKSIK</sequence>
<gene>
    <name evidence="1" type="ORF">FRZ54_02460</name>
</gene>
<dbReference type="KEGG" id="mgin:FRZ54_02460"/>
<keyword evidence="2" id="KW-1185">Reference proteome</keyword>
<dbReference type="AlphaFoldDB" id="A0A5B8UQY1"/>
<dbReference type="Proteomes" id="UP000321479">
    <property type="component" value="Chromosome"/>
</dbReference>
<proteinExistence type="predicted"/>
<dbReference type="EMBL" id="CP042436">
    <property type="protein sequence ID" value="QEC61490.1"/>
    <property type="molecule type" value="Genomic_DNA"/>
</dbReference>
<organism evidence="1 2">
    <name type="scientific">Mucilaginibacter ginsenosidivorans</name>
    <dbReference type="NCBI Taxonomy" id="398053"/>
    <lineage>
        <taxon>Bacteria</taxon>
        <taxon>Pseudomonadati</taxon>
        <taxon>Bacteroidota</taxon>
        <taxon>Sphingobacteriia</taxon>
        <taxon>Sphingobacteriales</taxon>
        <taxon>Sphingobacteriaceae</taxon>
        <taxon>Mucilaginibacter</taxon>
    </lineage>
</organism>
<reference evidence="1 2" key="1">
    <citation type="journal article" date="2017" name="Curr. Microbiol.">
        <title>Mucilaginibacter ginsenosidivorans sp. nov., Isolated from Soil of Ginseng Field.</title>
        <authorList>
            <person name="Kim M.M."/>
            <person name="Siddiqi M.Z."/>
            <person name="Im W.T."/>
        </authorList>
    </citation>
    <scope>NUCLEOTIDE SEQUENCE [LARGE SCALE GENOMIC DNA]</scope>
    <source>
        <strain evidence="1 2">Gsoil 3017</strain>
    </source>
</reference>